<dbReference type="KEGG" id="bsen:DP114_09605"/>
<feature type="binding site" evidence="10">
    <location>
        <position position="14"/>
    </location>
    <ligand>
        <name>Mg(2+)</name>
        <dbReference type="ChEBI" id="CHEBI:18420"/>
    </ligand>
</feature>
<evidence type="ECO:0000256" key="10">
    <source>
        <dbReference type="PIRSR" id="PIRSR004682-4"/>
    </source>
</evidence>
<evidence type="ECO:0000256" key="1">
    <source>
        <dbReference type="ARBA" id="ARBA00004496"/>
    </source>
</evidence>
<dbReference type="InterPro" id="IPR004446">
    <property type="entry name" value="Heptose_bisP_phosphatase"/>
</dbReference>
<proteinExistence type="inferred from homology"/>
<feature type="site" description="Stabilizes the phosphoryl group" evidence="9">
    <location>
        <position position="56"/>
    </location>
</feature>
<dbReference type="Pfam" id="PF13242">
    <property type="entry name" value="Hydrolase_like"/>
    <property type="match status" value="1"/>
</dbReference>
<dbReference type="EMBL" id="CP030118">
    <property type="protein sequence ID" value="QDL08121.1"/>
    <property type="molecule type" value="Genomic_DNA"/>
</dbReference>
<dbReference type="GO" id="GO:0005975">
    <property type="term" value="P:carbohydrate metabolic process"/>
    <property type="evidence" value="ECO:0007669"/>
    <property type="project" value="InterPro"/>
</dbReference>
<reference evidence="11 12" key="1">
    <citation type="submission" date="2018-06" db="EMBL/GenBank/DDBJ databases">
        <title>Comparative genomics of Brasilonema spp. strains.</title>
        <authorList>
            <person name="Alvarenga D.O."/>
            <person name="Fiore M.F."/>
            <person name="Varani A.M."/>
        </authorList>
    </citation>
    <scope>NUCLEOTIDE SEQUENCE [LARGE SCALE GENOMIC DNA]</scope>
    <source>
        <strain evidence="11 12">CENA114</strain>
    </source>
</reference>
<dbReference type="GO" id="GO:0016791">
    <property type="term" value="F:phosphatase activity"/>
    <property type="evidence" value="ECO:0007669"/>
    <property type="project" value="InterPro"/>
</dbReference>
<dbReference type="InterPro" id="IPR023214">
    <property type="entry name" value="HAD_sf"/>
</dbReference>
<evidence type="ECO:0000256" key="6">
    <source>
        <dbReference type="ARBA" id="ARBA00031828"/>
    </source>
</evidence>
<evidence type="ECO:0000313" key="12">
    <source>
        <dbReference type="Proteomes" id="UP000503129"/>
    </source>
</evidence>
<keyword evidence="3 10" id="KW-0479">Metal-binding</keyword>
<dbReference type="PANTHER" id="PTHR42891">
    <property type="entry name" value="D-GLYCERO-BETA-D-MANNO-HEPTOSE-1,7-BISPHOSPHATE 7-PHOSPHATASE"/>
    <property type="match status" value="1"/>
</dbReference>
<feature type="site" description="Stabilizes the phosphoryl group" evidence="9">
    <location>
        <position position="113"/>
    </location>
</feature>
<dbReference type="SUPFAM" id="SSF56784">
    <property type="entry name" value="HAD-like"/>
    <property type="match status" value="1"/>
</dbReference>
<evidence type="ECO:0000256" key="7">
    <source>
        <dbReference type="PIRNR" id="PIRNR004682"/>
    </source>
</evidence>
<dbReference type="PANTHER" id="PTHR42891:SF1">
    <property type="entry name" value="D-GLYCERO-BETA-D-MANNO-HEPTOSE-1,7-BISPHOSPHATE 7-PHOSPHATASE"/>
    <property type="match status" value="1"/>
</dbReference>
<dbReference type="RefSeq" id="WP_169265183.1">
    <property type="nucleotide sequence ID" value="NZ_CAWOXK010000001.1"/>
</dbReference>
<keyword evidence="10" id="KW-0862">Zinc</keyword>
<accession>A0A856MEM6</accession>
<evidence type="ECO:0000256" key="8">
    <source>
        <dbReference type="PIRSR" id="PIRSR004682-1"/>
    </source>
</evidence>
<keyword evidence="10" id="KW-0460">Magnesium</keyword>
<keyword evidence="4 7" id="KW-0378">Hydrolase</keyword>
<dbReference type="NCBIfam" id="TIGR01656">
    <property type="entry name" value="Histidinol-ppas"/>
    <property type="match status" value="1"/>
</dbReference>
<evidence type="ECO:0000256" key="3">
    <source>
        <dbReference type="ARBA" id="ARBA00022723"/>
    </source>
</evidence>
<evidence type="ECO:0000256" key="2">
    <source>
        <dbReference type="ARBA" id="ARBA00022490"/>
    </source>
</evidence>
<feature type="binding site" evidence="10">
    <location>
        <position position="16"/>
    </location>
    <ligand>
        <name>Mg(2+)</name>
        <dbReference type="ChEBI" id="CHEBI:18420"/>
    </ligand>
</feature>
<dbReference type="GO" id="GO:0046872">
    <property type="term" value="F:metal ion binding"/>
    <property type="evidence" value="ECO:0007669"/>
    <property type="project" value="UniProtKB-KW"/>
</dbReference>
<gene>
    <name evidence="11" type="ORF">DP114_09605</name>
</gene>
<keyword evidence="5 7" id="KW-0119">Carbohydrate metabolism</keyword>
<dbReference type="NCBIfam" id="TIGR01662">
    <property type="entry name" value="HAD-SF-IIIA"/>
    <property type="match status" value="1"/>
</dbReference>
<dbReference type="InterPro" id="IPR006549">
    <property type="entry name" value="HAD-SF_hydro_IIIA"/>
</dbReference>
<dbReference type="GO" id="GO:0005737">
    <property type="term" value="C:cytoplasm"/>
    <property type="evidence" value="ECO:0007669"/>
    <property type="project" value="UniProtKB-SubCell"/>
</dbReference>
<comment type="similarity">
    <text evidence="7">Belongs to the gmhB family.</text>
</comment>
<keyword evidence="12" id="KW-1185">Reference proteome</keyword>
<feature type="active site" description="Nucleophile" evidence="8">
    <location>
        <position position="14"/>
    </location>
</feature>
<name>A0A856MEM6_9CYAN</name>
<dbReference type="EC" id="3.1.3.-" evidence="7"/>
<dbReference type="Proteomes" id="UP000503129">
    <property type="component" value="Chromosome"/>
</dbReference>
<evidence type="ECO:0000256" key="9">
    <source>
        <dbReference type="PIRSR" id="PIRSR004682-3"/>
    </source>
</evidence>
<dbReference type="AlphaFoldDB" id="A0A856MEM6"/>
<comment type="cofactor">
    <cofactor evidence="10">
        <name>Zn(2+)</name>
        <dbReference type="ChEBI" id="CHEBI:29105"/>
    </cofactor>
</comment>
<dbReference type="PIRSF" id="PIRSF004682">
    <property type="entry name" value="GmhB"/>
    <property type="match status" value="1"/>
</dbReference>
<dbReference type="Gene3D" id="3.40.50.1000">
    <property type="entry name" value="HAD superfamily/HAD-like"/>
    <property type="match status" value="1"/>
</dbReference>
<sequence>MQRNSHVRPAVFLDRDGTLIKHVHHLCSPEQVVLEQGAAEALCLLQSAGFACVVVTNQSVVGRGMLTFEGLKAIHDKMEQLLSMQGASVEGIYFSTHVPRTSDLRKVEYFDRKPGPGMLLLAAQELGLSVADSWMIGDSISDVLAGVNAGCKGSCLLKTGLYSLEWQDDNQISFLASDILDAVQIILKQHSICI</sequence>
<comment type="cofactor">
    <cofactor evidence="10">
        <name>Mg(2+)</name>
        <dbReference type="ChEBI" id="CHEBI:18420"/>
    </cofactor>
</comment>
<evidence type="ECO:0000313" key="11">
    <source>
        <dbReference type="EMBL" id="QDL08121.1"/>
    </source>
</evidence>
<dbReference type="CDD" id="cd07503">
    <property type="entry name" value="HAD_HisB-N"/>
    <property type="match status" value="1"/>
</dbReference>
<dbReference type="InterPro" id="IPR006543">
    <property type="entry name" value="Histidinol-phos"/>
</dbReference>
<comment type="subcellular location">
    <subcellularLocation>
        <location evidence="1 7">Cytoplasm</location>
    </subcellularLocation>
</comment>
<feature type="site" description="Contributes to substrate recognition" evidence="9">
    <location>
        <position position="112"/>
    </location>
</feature>
<organism evidence="11 12">
    <name type="scientific">Brasilonema sennae CENA114</name>
    <dbReference type="NCBI Taxonomy" id="415709"/>
    <lineage>
        <taxon>Bacteria</taxon>
        <taxon>Bacillati</taxon>
        <taxon>Cyanobacteriota</taxon>
        <taxon>Cyanophyceae</taxon>
        <taxon>Nostocales</taxon>
        <taxon>Scytonemataceae</taxon>
        <taxon>Brasilonema</taxon>
        <taxon>Bromeliae group (in: Brasilonema)</taxon>
    </lineage>
</organism>
<dbReference type="InterPro" id="IPR036412">
    <property type="entry name" value="HAD-like_sf"/>
</dbReference>
<evidence type="ECO:0000256" key="5">
    <source>
        <dbReference type="ARBA" id="ARBA00023277"/>
    </source>
</evidence>
<protein>
    <recommendedName>
        <fullName evidence="6 7">D,D-heptose 1,7-bisphosphate phosphatase</fullName>
        <ecNumber evidence="7">3.1.3.-</ecNumber>
    </recommendedName>
</protein>
<feature type="binding site" evidence="10">
    <location>
        <position position="138"/>
    </location>
    <ligand>
        <name>Mg(2+)</name>
        <dbReference type="ChEBI" id="CHEBI:18420"/>
    </ligand>
</feature>
<keyword evidence="2 7" id="KW-0963">Cytoplasm</keyword>
<evidence type="ECO:0000256" key="4">
    <source>
        <dbReference type="ARBA" id="ARBA00022801"/>
    </source>
</evidence>
<feature type="active site" description="Proton donor" evidence="8">
    <location>
        <position position="16"/>
    </location>
</feature>
<feature type="binding site" evidence="10">
    <location>
        <position position="97"/>
    </location>
    <ligand>
        <name>Zn(2+)</name>
        <dbReference type="ChEBI" id="CHEBI:29105"/>
    </ligand>
</feature>